<dbReference type="RefSeq" id="WP_158868101.1">
    <property type="nucleotide sequence ID" value="NZ_CP046401.1"/>
</dbReference>
<dbReference type="AlphaFoldDB" id="A0A6I6JQ73"/>
<feature type="domain" description="Phospholipid/glycerol acyltransferase" evidence="4">
    <location>
        <begin position="27"/>
        <end position="139"/>
    </location>
</feature>
<dbReference type="Proteomes" id="UP000428260">
    <property type="component" value="Chromosome"/>
</dbReference>
<dbReference type="GO" id="GO:0003841">
    <property type="term" value="F:1-acylglycerol-3-phosphate O-acyltransferase activity"/>
    <property type="evidence" value="ECO:0007669"/>
    <property type="project" value="TreeGrafter"/>
</dbReference>
<sequence length="203" mass="22826">MKTLSGRILEKCGWRITGDYGDLKKSVTIFAPHTAHIDAIYGKLGFTELGVKFKFLSKKELFFFPMNLVMRKFGSIPVRGVKGKNAIYQVVDLLESSEELHIVVSPEGWIKKMEKWNKGFFYMAQKAQVPIVVAALDYGKKEMGVLGIIYDTSDFTAVMGQIKEFYREVKGKKTGTICPACGLIKQVKLLIPELYCFQGGAFC</sequence>
<dbReference type="EMBL" id="CP046401">
    <property type="protein sequence ID" value="QGY45126.1"/>
    <property type="molecule type" value="Genomic_DNA"/>
</dbReference>
<comment type="pathway">
    <text evidence="1">Lipid metabolism.</text>
</comment>
<dbReference type="Pfam" id="PF01553">
    <property type="entry name" value="Acyltransferase"/>
    <property type="match status" value="1"/>
</dbReference>
<dbReference type="PANTHER" id="PTHR10434:SF9">
    <property type="entry name" value="PHOSPHOLIPID_GLYCEROL ACYLTRANSFERASE DOMAIN-CONTAINING PROTEIN"/>
    <property type="match status" value="1"/>
</dbReference>
<name>A0A6I6JQ73_9BACT</name>
<gene>
    <name evidence="5" type="ORF">GM418_16050</name>
</gene>
<evidence type="ECO:0000256" key="3">
    <source>
        <dbReference type="ARBA" id="ARBA00023315"/>
    </source>
</evidence>
<dbReference type="GO" id="GO:0006654">
    <property type="term" value="P:phosphatidic acid biosynthetic process"/>
    <property type="evidence" value="ECO:0007669"/>
    <property type="project" value="TreeGrafter"/>
</dbReference>
<dbReference type="PANTHER" id="PTHR10434">
    <property type="entry name" value="1-ACYL-SN-GLYCEROL-3-PHOSPHATE ACYLTRANSFERASE"/>
    <property type="match status" value="1"/>
</dbReference>
<keyword evidence="2 5" id="KW-0808">Transferase</keyword>
<evidence type="ECO:0000313" key="6">
    <source>
        <dbReference type="Proteomes" id="UP000428260"/>
    </source>
</evidence>
<dbReference type="KEGG" id="mcos:GM418_16050"/>
<proteinExistence type="predicted"/>
<evidence type="ECO:0000313" key="5">
    <source>
        <dbReference type="EMBL" id="QGY45126.1"/>
    </source>
</evidence>
<reference evidence="5 6" key="1">
    <citation type="submission" date="2019-11" db="EMBL/GenBank/DDBJ databases">
        <authorList>
            <person name="Zheng R.K."/>
            <person name="Sun C.M."/>
        </authorList>
    </citation>
    <scope>NUCLEOTIDE SEQUENCE [LARGE SCALE GENOMIC DNA]</scope>
    <source>
        <strain evidence="5 6">WC007</strain>
    </source>
</reference>
<evidence type="ECO:0000259" key="4">
    <source>
        <dbReference type="SMART" id="SM00563"/>
    </source>
</evidence>
<keyword evidence="6" id="KW-1185">Reference proteome</keyword>
<protein>
    <submittedName>
        <fullName evidence="5">Glycerol acyltransferase</fullName>
    </submittedName>
</protein>
<organism evidence="5 6">
    <name type="scientific">Maribellus comscasis</name>
    <dbReference type="NCBI Taxonomy" id="2681766"/>
    <lineage>
        <taxon>Bacteria</taxon>
        <taxon>Pseudomonadati</taxon>
        <taxon>Bacteroidota</taxon>
        <taxon>Bacteroidia</taxon>
        <taxon>Marinilabiliales</taxon>
        <taxon>Prolixibacteraceae</taxon>
        <taxon>Maribellus</taxon>
    </lineage>
</organism>
<dbReference type="InterPro" id="IPR002123">
    <property type="entry name" value="Plipid/glycerol_acylTrfase"/>
</dbReference>
<accession>A0A6I6JQ73</accession>
<evidence type="ECO:0000256" key="1">
    <source>
        <dbReference type="ARBA" id="ARBA00005189"/>
    </source>
</evidence>
<evidence type="ECO:0000256" key="2">
    <source>
        <dbReference type="ARBA" id="ARBA00022679"/>
    </source>
</evidence>
<keyword evidence="3 5" id="KW-0012">Acyltransferase</keyword>
<dbReference type="SUPFAM" id="SSF69593">
    <property type="entry name" value="Glycerol-3-phosphate (1)-acyltransferase"/>
    <property type="match status" value="1"/>
</dbReference>
<dbReference type="SMART" id="SM00563">
    <property type="entry name" value="PlsC"/>
    <property type="match status" value="1"/>
</dbReference>